<proteinExistence type="predicted"/>
<dbReference type="PANTHER" id="PTHR34700">
    <property type="entry name" value="POTASSIUM BINDING PROTEIN KBP"/>
    <property type="match status" value="1"/>
</dbReference>
<feature type="domain" description="LysM" evidence="3">
    <location>
        <begin position="160"/>
        <end position="207"/>
    </location>
</feature>
<feature type="region of interest" description="Disordered" evidence="1">
    <location>
        <begin position="117"/>
        <end position="161"/>
    </location>
</feature>
<feature type="compositionally biased region" description="Polar residues" evidence="1">
    <location>
        <begin position="128"/>
        <end position="147"/>
    </location>
</feature>
<comment type="caution">
    <text evidence="4">The sequence shown here is derived from an EMBL/GenBank/DDBJ whole genome shotgun (WGS) entry which is preliminary data.</text>
</comment>
<evidence type="ECO:0000256" key="2">
    <source>
        <dbReference type="SAM" id="Phobius"/>
    </source>
</evidence>
<protein>
    <recommendedName>
        <fullName evidence="3">LysM domain-containing protein</fullName>
    </recommendedName>
</protein>
<keyword evidence="2" id="KW-1133">Transmembrane helix</keyword>
<sequence>MVKTKSKNSNNSIEKTIKNNESGISMIIGAIVIVIVGLFIIKNYSPTEEGEVVPSIGTEEDSISDKYTVQKGDDLWNISENYYGSGYDWTLISEANDIQEPYILEEGQELVIPEKESIPETETESDDISSTPEQVLPTLSATPSQNEEVSDGDENGGSQETYTVAKGDSLWNISVKLYGDGYKWTEIANANGLKNPNLIHSGNVFVIPR</sequence>
<dbReference type="InterPro" id="IPR052196">
    <property type="entry name" value="Bact_Kbp"/>
</dbReference>
<dbReference type="SUPFAM" id="SSF54106">
    <property type="entry name" value="LysM domain"/>
    <property type="match status" value="2"/>
</dbReference>
<dbReference type="CDD" id="cd00118">
    <property type="entry name" value="LysM"/>
    <property type="match status" value="2"/>
</dbReference>
<dbReference type="Proteomes" id="UP000034738">
    <property type="component" value="Unassembled WGS sequence"/>
</dbReference>
<feature type="transmembrane region" description="Helical" evidence="2">
    <location>
        <begin position="21"/>
        <end position="41"/>
    </location>
</feature>
<evidence type="ECO:0000256" key="1">
    <source>
        <dbReference type="SAM" id="MobiDB-lite"/>
    </source>
</evidence>
<evidence type="ECO:0000313" key="4">
    <source>
        <dbReference type="EMBL" id="KKQ75438.1"/>
    </source>
</evidence>
<dbReference type="AlphaFoldDB" id="A0A0G0K6W8"/>
<name>A0A0G0K6W8_9BACT</name>
<dbReference type="PROSITE" id="PS51782">
    <property type="entry name" value="LYSM"/>
    <property type="match status" value="2"/>
</dbReference>
<dbReference type="InterPro" id="IPR036779">
    <property type="entry name" value="LysM_dom_sf"/>
</dbReference>
<dbReference type="Gene3D" id="3.10.350.10">
    <property type="entry name" value="LysM domain"/>
    <property type="match status" value="2"/>
</dbReference>
<keyword evidence="2" id="KW-0472">Membrane</keyword>
<evidence type="ECO:0000313" key="5">
    <source>
        <dbReference type="Proteomes" id="UP000034738"/>
    </source>
</evidence>
<reference evidence="4 5" key="1">
    <citation type="journal article" date="2015" name="Nature">
        <title>rRNA introns, odd ribosomes, and small enigmatic genomes across a large radiation of phyla.</title>
        <authorList>
            <person name="Brown C.T."/>
            <person name="Hug L.A."/>
            <person name="Thomas B.C."/>
            <person name="Sharon I."/>
            <person name="Castelle C.J."/>
            <person name="Singh A."/>
            <person name="Wilkins M.J."/>
            <person name="Williams K.H."/>
            <person name="Banfield J.F."/>
        </authorList>
    </citation>
    <scope>NUCLEOTIDE SEQUENCE [LARGE SCALE GENOMIC DNA]</scope>
</reference>
<dbReference type="EMBL" id="LBUY01000004">
    <property type="protein sequence ID" value="KKQ75438.1"/>
    <property type="molecule type" value="Genomic_DNA"/>
</dbReference>
<feature type="domain" description="LysM" evidence="3">
    <location>
        <begin position="65"/>
        <end position="112"/>
    </location>
</feature>
<dbReference type="InterPro" id="IPR018392">
    <property type="entry name" value="LysM"/>
</dbReference>
<organism evidence="4 5">
    <name type="scientific">Candidatus Woesebacteria bacterium GW2011_GWB1_38_5</name>
    <dbReference type="NCBI Taxonomy" id="1618568"/>
    <lineage>
        <taxon>Bacteria</taxon>
        <taxon>Candidatus Woeseibacteriota</taxon>
    </lineage>
</organism>
<evidence type="ECO:0000259" key="3">
    <source>
        <dbReference type="PROSITE" id="PS51782"/>
    </source>
</evidence>
<accession>A0A0G0K6W8</accession>
<keyword evidence="2" id="KW-0812">Transmembrane</keyword>
<dbReference type="Pfam" id="PF01476">
    <property type="entry name" value="LysM"/>
    <property type="match status" value="2"/>
</dbReference>
<gene>
    <name evidence="4" type="ORF">US95_C0004G0011</name>
</gene>
<dbReference type="SMART" id="SM00257">
    <property type="entry name" value="LysM"/>
    <property type="match status" value="2"/>
</dbReference>
<dbReference type="PANTHER" id="PTHR34700:SF4">
    <property type="entry name" value="PHAGE-LIKE ELEMENT PBSX PROTEIN XKDP"/>
    <property type="match status" value="1"/>
</dbReference>